<reference evidence="1 2" key="1">
    <citation type="submission" date="2024-11" db="EMBL/GenBank/DDBJ databases">
        <title>A near-complete genome assembly of Cinchona calisaya.</title>
        <authorList>
            <person name="Lian D.C."/>
            <person name="Zhao X.W."/>
            <person name="Wei L."/>
        </authorList>
    </citation>
    <scope>NUCLEOTIDE SEQUENCE [LARGE SCALE GENOMIC DNA]</scope>
    <source>
        <tissue evidence="1">Nenye</tissue>
    </source>
</reference>
<evidence type="ECO:0000313" key="1">
    <source>
        <dbReference type="EMBL" id="KAL3532418.1"/>
    </source>
</evidence>
<comment type="caution">
    <text evidence="1">The sequence shown here is derived from an EMBL/GenBank/DDBJ whole genome shotgun (WGS) entry which is preliminary data.</text>
</comment>
<keyword evidence="2" id="KW-1185">Reference proteome</keyword>
<sequence>MNKFRILHKNKLKLVEKKSKDSAIFKFLDSQNYQDRLDKHLVDYHSSCDFEALVKKSCIGYFDKGYNLALDFVKKKYPNLDLDDLERGATLLLPFTLAL</sequence>
<gene>
    <name evidence="1" type="ORF">ACH5RR_005939</name>
</gene>
<proteinExistence type="predicted"/>
<dbReference type="EMBL" id="JBJUIK010000003">
    <property type="protein sequence ID" value="KAL3532418.1"/>
    <property type="molecule type" value="Genomic_DNA"/>
</dbReference>
<name>A0ABD3AMK1_9GENT</name>
<accession>A0ABD3AMK1</accession>
<protein>
    <submittedName>
        <fullName evidence="1">Uncharacterized protein</fullName>
    </submittedName>
</protein>
<organism evidence="1 2">
    <name type="scientific">Cinchona calisaya</name>
    <dbReference type="NCBI Taxonomy" id="153742"/>
    <lineage>
        <taxon>Eukaryota</taxon>
        <taxon>Viridiplantae</taxon>
        <taxon>Streptophyta</taxon>
        <taxon>Embryophyta</taxon>
        <taxon>Tracheophyta</taxon>
        <taxon>Spermatophyta</taxon>
        <taxon>Magnoliopsida</taxon>
        <taxon>eudicotyledons</taxon>
        <taxon>Gunneridae</taxon>
        <taxon>Pentapetalae</taxon>
        <taxon>asterids</taxon>
        <taxon>lamiids</taxon>
        <taxon>Gentianales</taxon>
        <taxon>Rubiaceae</taxon>
        <taxon>Cinchonoideae</taxon>
        <taxon>Cinchoneae</taxon>
        <taxon>Cinchona</taxon>
    </lineage>
</organism>
<dbReference type="AlphaFoldDB" id="A0ABD3AMK1"/>
<dbReference type="Proteomes" id="UP001630127">
    <property type="component" value="Unassembled WGS sequence"/>
</dbReference>
<evidence type="ECO:0000313" key="2">
    <source>
        <dbReference type="Proteomes" id="UP001630127"/>
    </source>
</evidence>